<dbReference type="GeneID" id="14914041"/>
<keyword evidence="2" id="KW-1185">Reference proteome</keyword>
<dbReference type="KEGG" id="acan:ACA1_242810"/>
<organism evidence="1 2">
    <name type="scientific">Acanthamoeba castellanii (strain ATCC 30010 / Neff)</name>
    <dbReference type="NCBI Taxonomy" id="1257118"/>
    <lineage>
        <taxon>Eukaryota</taxon>
        <taxon>Amoebozoa</taxon>
        <taxon>Discosea</taxon>
        <taxon>Longamoebia</taxon>
        <taxon>Centramoebida</taxon>
        <taxon>Acanthamoebidae</taxon>
        <taxon>Acanthamoeba</taxon>
    </lineage>
</organism>
<evidence type="ECO:0000313" key="2">
    <source>
        <dbReference type="Proteomes" id="UP000011083"/>
    </source>
</evidence>
<proteinExistence type="predicted"/>
<dbReference type="Proteomes" id="UP000011083">
    <property type="component" value="Unassembled WGS sequence"/>
</dbReference>
<reference evidence="1 2" key="1">
    <citation type="journal article" date="2013" name="Genome Biol.">
        <title>Genome of Acanthamoeba castellanii highlights extensive lateral gene transfer and early evolution of tyrosine kinase signaling.</title>
        <authorList>
            <person name="Clarke M."/>
            <person name="Lohan A.J."/>
            <person name="Liu B."/>
            <person name="Lagkouvardos I."/>
            <person name="Roy S."/>
            <person name="Zafar N."/>
            <person name="Bertelli C."/>
            <person name="Schilde C."/>
            <person name="Kianianmomeni A."/>
            <person name="Burglin T.R."/>
            <person name="Frech C."/>
            <person name="Turcotte B."/>
            <person name="Kopec K.O."/>
            <person name="Synnott J.M."/>
            <person name="Choo C."/>
            <person name="Paponov I."/>
            <person name="Finkler A."/>
            <person name="Soon Heng Tan C."/>
            <person name="Hutchins A.P."/>
            <person name="Weinmeier T."/>
            <person name="Rattei T."/>
            <person name="Chu J.S."/>
            <person name="Gimenez G."/>
            <person name="Irimia M."/>
            <person name="Rigden D.J."/>
            <person name="Fitzpatrick D.A."/>
            <person name="Lorenzo-Morales J."/>
            <person name="Bateman A."/>
            <person name="Chiu C.H."/>
            <person name="Tang P."/>
            <person name="Hegemann P."/>
            <person name="Fromm H."/>
            <person name="Raoult D."/>
            <person name="Greub G."/>
            <person name="Miranda-Saavedra D."/>
            <person name="Chen N."/>
            <person name="Nash P."/>
            <person name="Ginger M.L."/>
            <person name="Horn M."/>
            <person name="Schaap P."/>
            <person name="Caler L."/>
            <person name="Loftus B."/>
        </authorList>
    </citation>
    <scope>NUCLEOTIDE SEQUENCE [LARGE SCALE GENOMIC DNA]</scope>
    <source>
        <strain evidence="1 2">Neff</strain>
    </source>
</reference>
<dbReference type="VEuPathDB" id="AmoebaDB:ACA1_242810"/>
<dbReference type="EMBL" id="KB008093">
    <property type="protein sequence ID" value="ELR13383.1"/>
    <property type="molecule type" value="Genomic_DNA"/>
</dbReference>
<name>L8GKX8_ACACF</name>
<protein>
    <submittedName>
        <fullName evidence="1">Integrase</fullName>
    </submittedName>
</protein>
<evidence type="ECO:0000313" key="1">
    <source>
        <dbReference type="EMBL" id="ELR13383.1"/>
    </source>
</evidence>
<dbReference type="RefSeq" id="XP_004335396.1">
    <property type="nucleotide sequence ID" value="XM_004335348.1"/>
</dbReference>
<gene>
    <name evidence="1" type="ORF">ACA1_242810</name>
</gene>
<accession>L8GKX8</accession>
<sequence length="131" mass="14981">MWILILQPSHKHIVKGKFVFKLKQWGDDYTKTNVPVIVFKNLHFILALMCLCNLKIHTMDIISAFLAKEIHVEQPEGYVMTLTSQTMCVKGTINLTISYNTSMHNIIQLYSAISCNANHSPSNQDYVKHST</sequence>
<dbReference type="AlphaFoldDB" id="L8GKX8"/>